<comment type="caution">
    <text evidence="1">The sequence shown here is derived from an EMBL/GenBank/DDBJ whole genome shotgun (WGS) entry which is preliminary data.</text>
</comment>
<accession>C7GCJ3</accession>
<dbReference type="Proteomes" id="UP000004828">
    <property type="component" value="Unassembled WGS sequence"/>
</dbReference>
<proteinExistence type="predicted"/>
<reference evidence="1 2" key="1">
    <citation type="submission" date="2009-08" db="EMBL/GenBank/DDBJ databases">
        <authorList>
            <person name="Weinstock G."/>
            <person name="Sodergren E."/>
            <person name="Clifton S."/>
            <person name="Fulton L."/>
            <person name="Fulton B."/>
            <person name="Courtney L."/>
            <person name="Fronick C."/>
            <person name="Harrison M."/>
            <person name="Strong C."/>
            <person name="Farmer C."/>
            <person name="Delahaunty K."/>
            <person name="Markovic C."/>
            <person name="Hall O."/>
            <person name="Minx P."/>
            <person name="Tomlinson C."/>
            <person name="Mitreva M."/>
            <person name="Nelson J."/>
            <person name="Hou S."/>
            <person name="Wollam A."/>
            <person name="Pepin K.H."/>
            <person name="Johnson M."/>
            <person name="Bhonagiri V."/>
            <person name="Nash W.E."/>
            <person name="Warren W."/>
            <person name="Chinwalla A."/>
            <person name="Mardis E.R."/>
            <person name="Wilson R.K."/>
        </authorList>
    </citation>
    <scope>NUCLEOTIDE SEQUENCE [LARGE SCALE GENOMIC DNA]</scope>
    <source>
        <strain evidence="1 2">L1-82</strain>
    </source>
</reference>
<sequence length="96" mass="10875">MFWMIFRIQEIIPEHIFYQKKRIKPGKPLVSVSRRNETVACCFTKRGVKSGSHFAPPDKGGKSPVRQRRIACRSVLLAPGRSACHLENILSVRAGK</sequence>
<dbReference type="HOGENOM" id="CLU_2357942_0_0_9"/>
<gene>
    <name evidence="1" type="ORF">ROSINTL182_07631</name>
</gene>
<organism evidence="1 2">
    <name type="scientific">Roseburia intestinalis L1-82</name>
    <dbReference type="NCBI Taxonomy" id="536231"/>
    <lineage>
        <taxon>Bacteria</taxon>
        <taxon>Bacillati</taxon>
        <taxon>Bacillota</taxon>
        <taxon>Clostridia</taxon>
        <taxon>Lachnospirales</taxon>
        <taxon>Lachnospiraceae</taxon>
        <taxon>Roseburia</taxon>
    </lineage>
</organism>
<name>C7GCJ3_9FIRM</name>
<protein>
    <submittedName>
        <fullName evidence="1">Uncharacterized protein</fullName>
    </submittedName>
</protein>
<evidence type="ECO:0000313" key="1">
    <source>
        <dbReference type="EMBL" id="EEV00430.1"/>
    </source>
</evidence>
<dbReference type="EMBL" id="ABYJ02000122">
    <property type="protein sequence ID" value="EEV00430.1"/>
    <property type="molecule type" value="Genomic_DNA"/>
</dbReference>
<evidence type="ECO:0000313" key="2">
    <source>
        <dbReference type="Proteomes" id="UP000004828"/>
    </source>
</evidence>
<dbReference type="AlphaFoldDB" id="C7GCJ3"/>